<keyword evidence="4" id="KW-0479">Metal-binding</keyword>
<feature type="region of interest" description="Disordered" evidence="9">
    <location>
        <begin position="119"/>
        <end position="175"/>
    </location>
</feature>
<dbReference type="Proteomes" id="UP000515163">
    <property type="component" value="Unplaced"/>
</dbReference>
<evidence type="ECO:0000313" key="11">
    <source>
        <dbReference type="Proteomes" id="UP000515163"/>
    </source>
</evidence>
<dbReference type="PANTHER" id="PTHR12947:SF13">
    <property type="entry name" value="FI19924P1"/>
    <property type="match status" value="1"/>
</dbReference>
<keyword evidence="3" id="KW-0645">Protease</keyword>
<dbReference type="RefSeq" id="XP_031568200.1">
    <property type="nucleotide sequence ID" value="XM_031712340.1"/>
</dbReference>
<dbReference type="GO" id="GO:0140492">
    <property type="term" value="F:metal-dependent deubiquitinase activity"/>
    <property type="evidence" value="ECO:0007669"/>
    <property type="project" value="InterPro"/>
</dbReference>
<dbReference type="InterPro" id="IPR015063">
    <property type="entry name" value="USP8_dimer"/>
</dbReference>
<dbReference type="OrthoDB" id="3640at2759"/>
<dbReference type="GO" id="GO:0046872">
    <property type="term" value="F:metal ion binding"/>
    <property type="evidence" value="ECO:0007669"/>
    <property type="project" value="UniProtKB-KW"/>
</dbReference>
<dbReference type="Gene3D" id="3.40.140.10">
    <property type="entry name" value="Cytidine Deaminase, domain 2"/>
    <property type="match status" value="1"/>
</dbReference>
<dbReference type="SUPFAM" id="SSF102712">
    <property type="entry name" value="JAB1/MPN domain"/>
    <property type="match status" value="1"/>
</dbReference>
<dbReference type="GO" id="GO:0005768">
    <property type="term" value="C:endosome"/>
    <property type="evidence" value="ECO:0007669"/>
    <property type="project" value="TreeGrafter"/>
</dbReference>
<comment type="cofactor">
    <cofactor evidence="1">
        <name>Zn(2+)</name>
        <dbReference type="ChEBI" id="CHEBI:29105"/>
    </cofactor>
</comment>
<evidence type="ECO:0000256" key="3">
    <source>
        <dbReference type="ARBA" id="ARBA00022670"/>
    </source>
</evidence>
<dbReference type="GO" id="GO:0061578">
    <property type="term" value="F:K63-linked deubiquitinase activity"/>
    <property type="evidence" value="ECO:0007669"/>
    <property type="project" value="InterPro"/>
</dbReference>
<dbReference type="GO" id="GO:0070536">
    <property type="term" value="P:protein K63-linked deubiquitination"/>
    <property type="evidence" value="ECO:0007669"/>
    <property type="project" value="InterPro"/>
</dbReference>
<dbReference type="InterPro" id="IPR044098">
    <property type="entry name" value="STAMBP/STALP-like_MPN"/>
</dbReference>
<evidence type="ECO:0000256" key="5">
    <source>
        <dbReference type="ARBA" id="ARBA00022786"/>
    </source>
</evidence>
<proteinExistence type="inferred from homology"/>
<evidence type="ECO:0000256" key="7">
    <source>
        <dbReference type="ARBA" id="ARBA00022833"/>
    </source>
</evidence>
<dbReference type="AlphaFoldDB" id="A0A6P8INW4"/>
<dbReference type="Pfam" id="PF08969">
    <property type="entry name" value="USP8_dimer"/>
    <property type="match status" value="1"/>
</dbReference>
<dbReference type="InterPro" id="IPR000555">
    <property type="entry name" value="JAMM/MPN+_dom"/>
</dbReference>
<dbReference type="PROSITE" id="PS50249">
    <property type="entry name" value="MPN"/>
    <property type="match status" value="1"/>
</dbReference>
<evidence type="ECO:0000256" key="4">
    <source>
        <dbReference type="ARBA" id="ARBA00022723"/>
    </source>
</evidence>
<sequence length="429" mass="49587">MADNEECKTPAERIRLLSHYASLIEVDNDIPPKRYFRSGLEMERMANVYLDERNYESAFVLYTKFITLFVEKLPHHIEYAKASPQEKAENKKKLKVMFKVAEELKRILTERYEKEYQTWQEKKRLAEEEERRKKEEERREEERKQAEQQMVQELEDREKKKKNAVPTKPPDVAKIITPPPLQSTLIGDFPIPPTLGQVDESSIKNEGNEREHITPNTEDIPLRRPDTPSLYSVDTRPPSVDRSAKPLDSTCKSGLRAVSVPSDLARLFLEIASPNTRQNKETCGILTGKLKQNKFYITHLVIPKQSATPDSCTTLNEEDLFEFQDSHDLITLGWIHTHPSQTAFMSSVDLHTHCSYQLMMPEAIAIVCSPKFNETGVFSLIQGYGLKFISSCKKSGFHPHPKEPPLYQESDHVIWEHATKVEVVDLRRR</sequence>
<keyword evidence="5" id="KW-0833">Ubl conjugation pathway</keyword>
<keyword evidence="7" id="KW-0862">Zinc</keyword>
<evidence type="ECO:0000259" key="10">
    <source>
        <dbReference type="PROSITE" id="PS50249"/>
    </source>
</evidence>
<dbReference type="GeneID" id="116302923"/>
<name>A0A6P8INW4_ACTTE</name>
<dbReference type="FunFam" id="3.40.140.10:FF:000010">
    <property type="entry name" value="AMSH-like protease isoform X1"/>
    <property type="match status" value="1"/>
</dbReference>
<protein>
    <submittedName>
        <fullName evidence="12">STAM-binding protein-like</fullName>
    </submittedName>
</protein>
<dbReference type="FunCoup" id="A0A6P8INW4">
    <property type="interactions" value="3153"/>
</dbReference>
<comment type="similarity">
    <text evidence="2">Belongs to the peptidase M67C family.</text>
</comment>
<dbReference type="SUPFAM" id="SSF140856">
    <property type="entry name" value="USP8 N-terminal domain-like"/>
    <property type="match status" value="1"/>
</dbReference>
<dbReference type="InterPro" id="IPR037518">
    <property type="entry name" value="MPN"/>
</dbReference>
<dbReference type="PANTHER" id="PTHR12947">
    <property type="entry name" value="AMSH-LIKE PROTEASE"/>
    <property type="match status" value="1"/>
</dbReference>
<dbReference type="Gene3D" id="1.20.58.80">
    <property type="entry name" value="Phosphotransferase system, lactose/cellobiose-type IIA subunit"/>
    <property type="match status" value="1"/>
</dbReference>
<evidence type="ECO:0000256" key="9">
    <source>
        <dbReference type="SAM" id="MobiDB-lite"/>
    </source>
</evidence>
<evidence type="ECO:0000256" key="6">
    <source>
        <dbReference type="ARBA" id="ARBA00022801"/>
    </source>
</evidence>
<gene>
    <name evidence="12" type="primary">LOC116302923</name>
</gene>
<keyword evidence="6" id="KW-0378">Hydrolase</keyword>
<evidence type="ECO:0000313" key="12">
    <source>
        <dbReference type="RefSeq" id="XP_031568200.1"/>
    </source>
</evidence>
<feature type="domain" description="MPN" evidence="10">
    <location>
        <begin position="257"/>
        <end position="387"/>
    </location>
</feature>
<dbReference type="Pfam" id="PF01398">
    <property type="entry name" value="JAB"/>
    <property type="match status" value="1"/>
</dbReference>
<reference evidence="12" key="1">
    <citation type="submission" date="2025-08" db="UniProtKB">
        <authorList>
            <consortium name="RefSeq"/>
        </authorList>
    </citation>
    <scope>IDENTIFICATION</scope>
</reference>
<accession>A0A6P8INW4</accession>
<dbReference type="InParanoid" id="A0A6P8INW4"/>
<evidence type="ECO:0000256" key="1">
    <source>
        <dbReference type="ARBA" id="ARBA00001947"/>
    </source>
</evidence>
<evidence type="ECO:0000256" key="2">
    <source>
        <dbReference type="ARBA" id="ARBA00010981"/>
    </source>
</evidence>
<keyword evidence="8" id="KW-0482">Metalloprotease</keyword>
<feature type="region of interest" description="Disordered" evidence="9">
    <location>
        <begin position="187"/>
        <end position="248"/>
    </location>
</feature>
<feature type="compositionally biased region" description="Basic and acidic residues" evidence="9">
    <location>
        <begin position="201"/>
        <end position="213"/>
    </location>
</feature>
<dbReference type="GO" id="GO:0016020">
    <property type="term" value="C:membrane"/>
    <property type="evidence" value="ECO:0007669"/>
    <property type="project" value="TreeGrafter"/>
</dbReference>
<dbReference type="CDD" id="cd08066">
    <property type="entry name" value="MPN_AMSH_like"/>
    <property type="match status" value="1"/>
</dbReference>
<dbReference type="GO" id="GO:0006508">
    <property type="term" value="P:proteolysis"/>
    <property type="evidence" value="ECO:0007669"/>
    <property type="project" value="UniProtKB-KW"/>
</dbReference>
<dbReference type="SMART" id="SM00232">
    <property type="entry name" value="JAB_MPN"/>
    <property type="match status" value="1"/>
</dbReference>
<organism evidence="11 12">
    <name type="scientific">Actinia tenebrosa</name>
    <name type="common">Australian red waratah sea anemone</name>
    <dbReference type="NCBI Taxonomy" id="6105"/>
    <lineage>
        <taxon>Eukaryota</taxon>
        <taxon>Metazoa</taxon>
        <taxon>Cnidaria</taxon>
        <taxon>Anthozoa</taxon>
        <taxon>Hexacorallia</taxon>
        <taxon>Actiniaria</taxon>
        <taxon>Actiniidae</taxon>
        <taxon>Actinia</taxon>
    </lineage>
</organism>
<feature type="compositionally biased region" description="Basic and acidic residues" evidence="9">
    <location>
        <begin position="119"/>
        <end position="146"/>
    </location>
</feature>
<evidence type="ECO:0000256" key="8">
    <source>
        <dbReference type="ARBA" id="ARBA00023049"/>
    </source>
</evidence>
<keyword evidence="11" id="KW-1185">Reference proteome</keyword>
<dbReference type="KEGG" id="aten:116302923"/>